<dbReference type="InterPro" id="IPR004358">
    <property type="entry name" value="Sig_transdc_His_kin-like_C"/>
</dbReference>
<dbReference type="PROSITE" id="PS50110">
    <property type="entry name" value="RESPONSE_REGULATORY"/>
    <property type="match status" value="2"/>
</dbReference>
<evidence type="ECO:0000256" key="4">
    <source>
        <dbReference type="PROSITE-ProRule" id="PRU00169"/>
    </source>
</evidence>
<dbReference type="EMBL" id="PDOC01000010">
    <property type="protein sequence ID" value="PIL43987.1"/>
    <property type="molecule type" value="Genomic_DNA"/>
</dbReference>
<dbReference type="Gene3D" id="1.10.287.130">
    <property type="match status" value="1"/>
</dbReference>
<dbReference type="InterPro" id="IPR011006">
    <property type="entry name" value="CheY-like_superfamily"/>
</dbReference>
<dbReference type="Gene3D" id="3.30.565.10">
    <property type="entry name" value="Histidine kinase-like ATPase, C-terminal domain"/>
    <property type="match status" value="1"/>
</dbReference>
<dbReference type="CDD" id="cd18161">
    <property type="entry name" value="REC_hyHK_blue-like"/>
    <property type="match status" value="1"/>
</dbReference>
<evidence type="ECO:0000259" key="6">
    <source>
        <dbReference type="PROSITE" id="PS50109"/>
    </source>
</evidence>
<dbReference type="SUPFAM" id="SSF52172">
    <property type="entry name" value="CheY-like"/>
    <property type="match status" value="2"/>
</dbReference>
<keyword evidence="10" id="KW-0808">Transferase</keyword>
<dbReference type="GO" id="GO:0000155">
    <property type="term" value="F:phosphorelay sensor kinase activity"/>
    <property type="evidence" value="ECO:0007669"/>
    <property type="project" value="InterPro"/>
</dbReference>
<dbReference type="Gene3D" id="3.30.450.20">
    <property type="entry name" value="PAS domain"/>
    <property type="match status" value="3"/>
</dbReference>
<dbReference type="NCBIfam" id="TIGR00229">
    <property type="entry name" value="sensory_box"/>
    <property type="match status" value="1"/>
</dbReference>
<gene>
    <name evidence="10" type="ORF">CR105_16765</name>
</gene>
<evidence type="ECO:0000313" key="10">
    <source>
        <dbReference type="EMBL" id="PIL43987.1"/>
    </source>
</evidence>
<dbReference type="Proteomes" id="UP000230390">
    <property type="component" value="Unassembled WGS sequence"/>
</dbReference>
<accession>A0A2G8TD71</accession>
<dbReference type="InterPro" id="IPR000700">
    <property type="entry name" value="PAS-assoc_C"/>
</dbReference>
<dbReference type="InterPro" id="IPR035965">
    <property type="entry name" value="PAS-like_dom_sf"/>
</dbReference>
<evidence type="ECO:0000259" key="9">
    <source>
        <dbReference type="PROSITE" id="PS50113"/>
    </source>
</evidence>
<dbReference type="InterPro" id="IPR001789">
    <property type="entry name" value="Sig_transdc_resp-reg_receiver"/>
</dbReference>
<dbReference type="Pfam" id="PF08447">
    <property type="entry name" value="PAS_3"/>
    <property type="match status" value="1"/>
</dbReference>
<dbReference type="SUPFAM" id="SSF55785">
    <property type="entry name" value="PYP-like sensor domain (PAS domain)"/>
    <property type="match status" value="3"/>
</dbReference>
<dbReference type="SUPFAM" id="SSF47384">
    <property type="entry name" value="Homodimeric domain of signal transducing histidine kinase"/>
    <property type="match status" value="1"/>
</dbReference>
<feature type="domain" description="Response regulatory" evidence="7">
    <location>
        <begin position="703"/>
        <end position="819"/>
    </location>
</feature>
<dbReference type="CDD" id="cd00130">
    <property type="entry name" value="PAS"/>
    <property type="match status" value="2"/>
</dbReference>
<dbReference type="FunFam" id="3.30.450.20:FF:000099">
    <property type="entry name" value="Sensory box sensor histidine kinase"/>
    <property type="match status" value="1"/>
</dbReference>
<keyword evidence="10" id="KW-0418">Kinase</keyword>
<dbReference type="Gene3D" id="3.40.50.2300">
    <property type="match status" value="2"/>
</dbReference>
<evidence type="ECO:0000256" key="5">
    <source>
        <dbReference type="SAM" id="Phobius"/>
    </source>
</evidence>
<feature type="domain" description="PAC" evidence="9">
    <location>
        <begin position="367"/>
        <end position="423"/>
    </location>
</feature>
<dbReference type="InterPro" id="IPR000014">
    <property type="entry name" value="PAS"/>
</dbReference>
<dbReference type="SUPFAM" id="SSF55874">
    <property type="entry name" value="ATPase domain of HSP90 chaperone/DNA topoisomerase II/histidine kinase"/>
    <property type="match status" value="1"/>
</dbReference>
<dbReference type="SMART" id="SM00387">
    <property type="entry name" value="HATPase_c"/>
    <property type="match status" value="1"/>
</dbReference>
<dbReference type="PROSITE" id="PS50109">
    <property type="entry name" value="HIS_KIN"/>
    <property type="match status" value="1"/>
</dbReference>
<evidence type="ECO:0000256" key="2">
    <source>
        <dbReference type="ARBA" id="ARBA00012438"/>
    </source>
</evidence>
<dbReference type="Pfam" id="PF00072">
    <property type="entry name" value="Response_reg"/>
    <property type="match status" value="2"/>
</dbReference>
<dbReference type="Pfam" id="PF08448">
    <property type="entry name" value="PAS_4"/>
    <property type="match status" value="2"/>
</dbReference>
<keyword evidence="3 4" id="KW-0597">Phosphoprotein</keyword>
<feature type="domain" description="Response regulatory" evidence="7">
    <location>
        <begin position="845"/>
        <end position="953"/>
    </location>
</feature>
<sequence length="960" mass="103066">MTNHASAPRFLDGGGDMGAAMRAHDWSRSPIGHPAHWPPTLASMVGMILSSKFPMFVLWGAERALLYNDSYVPVLGARHGDALGRPISVVWPEVWPEIGPIVASTYAGEASFFDNLPITLERNGFPEQAWFMFSYSPLRDENGDVGGALCVCAETTQQVIEKTSLHRSESRWRGLFENMQEAFFVGQAVRDHAGKMVDFRFLECNPAFGRQTGLDPAATIGRTAREAIPGLQQSLIDTYARVVETGEPNDFEVDIPALGRCYEARARRQSPQLFSVLFLEITARVAADKALRASEQRFRTLAQAMPDQMWTAGADGKLNWFNDRVFDYSGLGFGQLAGDGWGSIVHPDDLPAALRDWSAALAGGEPYRSNFRLRRADGAYRWFHARGLPVPDDSGSDNAGGSLWVGINTDIQDQYDANEALQRMNDTLELRVAERGAALEAAHSALRQSQKLEAVGKLTGGVAHDFNNVLQVIGGNLQLLRPFVGGAGGHARLDGAIAGVERGAKLASQLLAFARKQPLEPVVINPGVLIAELGDMLLRSTGEQVELETIIAADLWNTLIDPNQLENSLLNLVINGRDAMDGAGKLTIEAANAELAEDDARLQPGAVAGQYVMLAVSDRGSGMSEEVLQNAVEPFFTTKPEGHGTGLGLSMVYGFVTQSGGHLQIDSEVGVGTSVRIYLPRSLAAPYVEAVPAPRDAVGGNETILVVEDDAQVRAIVVALLADLGYRVLEAPDAERALAIIDSGLPVDLLFTDVVMPGALRGPDLARRAKLAQPALEVLFTSGYTENGIVHGGRLESGIALLSKPYSRGDLARKIRHLFANRDHQLALAAAAPAAAVAAAAAALSILMVEDNTDMRELTIDVLAALGYQVTAAGSGEEALALLAQRSFDVLLTDIGLPGMSGYDLAERARAHGIDAVLFASGYGASSELPPGTFWLQKPFSLDNIEAALARIDAWRRQTS</sequence>
<organism evidence="10 11">
    <name type="scientific">Massilia eurypsychrophila</name>
    <dbReference type="NCBI Taxonomy" id="1485217"/>
    <lineage>
        <taxon>Bacteria</taxon>
        <taxon>Pseudomonadati</taxon>
        <taxon>Pseudomonadota</taxon>
        <taxon>Betaproteobacteria</taxon>
        <taxon>Burkholderiales</taxon>
        <taxon>Oxalobacteraceae</taxon>
        <taxon>Telluria group</taxon>
        <taxon>Massilia</taxon>
    </lineage>
</organism>
<dbReference type="InterPro" id="IPR013655">
    <property type="entry name" value="PAS_fold_3"/>
</dbReference>
<evidence type="ECO:0000313" key="11">
    <source>
        <dbReference type="Proteomes" id="UP000230390"/>
    </source>
</evidence>
<dbReference type="SMART" id="SM00448">
    <property type="entry name" value="REC"/>
    <property type="match status" value="2"/>
</dbReference>
<dbReference type="InterPro" id="IPR003661">
    <property type="entry name" value="HisK_dim/P_dom"/>
</dbReference>
<name>A0A2G8TD71_9BURK</name>
<dbReference type="AlphaFoldDB" id="A0A2G8TD71"/>
<evidence type="ECO:0000256" key="1">
    <source>
        <dbReference type="ARBA" id="ARBA00000085"/>
    </source>
</evidence>
<protein>
    <recommendedName>
        <fullName evidence="2">histidine kinase</fullName>
        <ecNumber evidence="2">2.7.13.3</ecNumber>
    </recommendedName>
</protein>
<comment type="catalytic activity">
    <reaction evidence="1">
        <text>ATP + protein L-histidine = ADP + protein N-phospho-L-histidine.</text>
        <dbReference type="EC" id="2.7.13.3"/>
    </reaction>
</comment>
<dbReference type="InterPro" id="IPR003594">
    <property type="entry name" value="HATPase_dom"/>
</dbReference>
<dbReference type="PROSITE" id="PS50112">
    <property type="entry name" value="PAS"/>
    <property type="match status" value="1"/>
</dbReference>
<feature type="transmembrane region" description="Helical" evidence="5">
    <location>
        <begin position="826"/>
        <end position="849"/>
    </location>
</feature>
<dbReference type="PANTHER" id="PTHR43065">
    <property type="entry name" value="SENSOR HISTIDINE KINASE"/>
    <property type="match status" value="1"/>
</dbReference>
<keyword evidence="5" id="KW-1133">Transmembrane helix</keyword>
<dbReference type="CDD" id="cd00082">
    <property type="entry name" value="HisKA"/>
    <property type="match status" value="1"/>
</dbReference>
<dbReference type="PROSITE" id="PS50113">
    <property type="entry name" value="PAC"/>
    <property type="match status" value="1"/>
</dbReference>
<feature type="modified residue" description="4-aspartylphosphate" evidence="4">
    <location>
        <position position="753"/>
    </location>
</feature>
<proteinExistence type="predicted"/>
<keyword evidence="5" id="KW-0812">Transmembrane</keyword>
<evidence type="ECO:0000259" key="7">
    <source>
        <dbReference type="PROSITE" id="PS50110"/>
    </source>
</evidence>
<comment type="caution">
    <text evidence="10">The sequence shown here is derived from an EMBL/GenBank/DDBJ whole genome shotgun (WGS) entry which is preliminary data.</text>
</comment>
<dbReference type="InterPro" id="IPR001610">
    <property type="entry name" value="PAC"/>
</dbReference>
<dbReference type="InterPro" id="IPR036890">
    <property type="entry name" value="HATPase_C_sf"/>
</dbReference>
<keyword evidence="11" id="KW-1185">Reference proteome</keyword>
<dbReference type="Pfam" id="PF02518">
    <property type="entry name" value="HATPase_c"/>
    <property type="match status" value="1"/>
</dbReference>
<feature type="domain" description="PAS" evidence="8">
    <location>
        <begin position="294"/>
        <end position="364"/>
    </location>
</feature>
<evidence type="ECO:0000256" key="3">
    <source>
        <dbReference type="ARBA" id="ARBA00022553"/>
    </source>
</evidence>
<reference evidence="10 11" key="1">
    <citation type="submission" date="2017-10" db="EMBL/GenBank/DDBJ databases">
        <title>Massilia psychrophilum sp. nov., a novel purple-pigmented bacterium isolated from Tianshan glacier, Xinjiang Municipality, China.</title>
        <authorList>
            <person name="Wang H."/>
        </authorList>
    </citation>
    <scope>NUCLEOTIDE SEQUENCE [LARGE SCALE GENOMIC DNA]</scope>
    <source>
        <strain evidence="10 11">JCM 30074</strain>
    </source>
</reference>
<dbReference type="InterPro" id="IPR005467">
    <property type="entry name" value="His_kinase_dom"/>
</dbReference>
<dbReference type="SMART" id="SM00086">
    <property type="entry name" value="PAC"/>
    <property type="match status" value="2"/>
</dbReference>
<feature type="domain" description="Histidine kinase" evidence="6">
    <location>
        <begin position="461"/>
        <end position="683"/>
    </location>
</feature>
<evidence type="ECO:0000259" key="8">
    <source>
        <dbReference type="PROSITE" id="PS50112"/>
    </source>
</evidence>
<dbReference type="RefSeq" id="WP_099790214.1">
    <property type="nucleotide sequence ID" value="NZ_JBHLYV010000012.1"/>
</dbReference>
<dbReference type="SMART" id="SM00091">
    <property type="entry name" value="PAS"/>
    <property type="match status" value="2"/>
</dbReference>
<keyword evidence="5" id="KW-0472">Membrane</keyword>
<dbReference type="OrthoDB" id="9177042at2"/>
<feature type="modified residue" description="4-aspartylphosphate" evidence="4">
    <location>
        <position position="894"/>
    </location>
</feature>
<dbReference type="InterPro" id="IPR013656">
    <property type="entry name" value="PAS_4"/>
</dbReference>
<dbReference type="EC" id="2.7.13.3" evidence="2"/>
<dbReference type="PRINTS" id="PR00344">
    <property type="entry name" value="BCTRLSENSOR"/>
</dbReference>
<dbReference type="InterPro" id="IPR036097">
    <property type="entry name" value="HisK_dim/P_sf"/>
</dbReference>
<dbReference type="PANTHER" id="PTHR43065:SF49">
    <property type="entry name" value="HISTIDINE KINASE"/>
    <property type="match status" value="1"/>
</dbReference>